<protein>
    <submittedName>
        <fullName evidence="3">Gliding motility-associated-like protein</fullName>
    </submittedName>
</protein>
<dbReference type="Pfam" id="PF00932">
    <property type="entry name" value="LTD"/>
    <property type="match status" value="1"/>
</dbReference>
<dbReference type="InterPro" id="IPR001322">
    <property type="entry name" value="Lamin_tail_dom"/>
</dbReference>
<dbReference type="InterPro" id="IPR003343">
    <property type="entry name" value="Big_2"/>
</dbReference>
<accession>A0ABU1TSW5</accession>
<dbReference type="Pfam" id="PF13585">
    <property type="entry name" value="CHU_C"/>
    <property type="match status" value="1"/>
</dbReference>
<sequence>MTKTFTLKYSTRILFLSLLFLAFGFKAQGQIYFHNFGTGNINSHPYNVAPTTLAPNLSNSSWTNTNGAWTDANGSTGNAITTTNGANTITLTFNVAANYQVSVTSFNFWRKRSNAGPQNWAMSINGIAVGNGTIPQTGAPVGSTNVTNVAGLTGTVTVTIALTGGGAGNFNLDDFELQGSVTQACTPPTILGHTPAMGPENTFITITGSGFLAGSGTSAVKLSGVNVASFTVISDTEITANIPAGNNLSGLISVTTNGCEGTGVMYFAVIESTGSSASNLYISELYDAQAGSGGVIELYNGTANPIDLSGYTIRRYADVGDTTPSYEIALSGIVPAGGIYLIGIGSPIPCGAVTGTNFATGFNDDDRLELVQNGSVIDTVETPNNTGFSMIRNPNAVAPKLVFNGSDWNSSNSENCSNVGSHTTTVIPAPAMPVVTIPATCENGQVSLSATLSNPAGFTYQWKVLDASNMWLDVTDTGSYSGSSTNTLTIDPVLLSFDNNQYFCVATSTSNTVVSNADLLEVIPSTTPVTNFSYPTQICTTSASVFPTPATGFTTGGTYSVNIAGLAINTTTGEINASTSTPNTYIITYTIASSGGCNLGGSSPFTVEIVNAITPVLGFSYPANICKNSTSVMPILSTGFTPGGTFSSDSGLVIDPLTGEINPSASTPLPHSVVYTVVANPATCLSPGLDTALVTFVTEVTPVVNFTYPVQVCTTSAPVSPTTASGFTPGGVFSSDPGLTINPSTGEVNIASSTVGPHTINYTVLADPSICQGGDSFAAPLEITNNITPITGFSYPSPVCVNSVPILPTPVAGFTPGGTYSANDPGLIINPNTGEINVVASTPASYIVTYTVTADPSICMGFGDDTFPVVIQSSITPVVGFTYPTNICKSSTSVMPILNPGFTPGGTFTSDSGLTINPTTGEINPSTSTAAPHSVFYTIVANPANCLLVGTDNTLVAFVAETTPVVSFSYPTQVCIASAPVSPTTATGFTTGGTFTSDPGLIINAATGEVNITSSTVGPHTITYSVLADPSICQGGNSFTAPLEITGSITPITAFSYPSPICESSSPIFPTPVAGFTTGGTYTSNNPGLIINPNTGEINVVASTPASYIVTYTVTADPSICRGFGDDIFPVVIQSLSTPVVSFTYATPVCPNDPPVNPTLATGFTTGGTFTSDPGLIINPTTGQINVVASTPGSHLVTYTLLQNNATCTAGGSDDFNFTIDATAAITPITGDDKLCVGETLQLSNATPGGTWSSSDESIATVDANGLVTGIVSNFVDIIYTLNSGCAPEAKTTLAVYAIPQPLLDDQYLCISNVSGLPLNSVRIECGVPNLNHTFVWTLDGNPLPTITNRHVATELGVYEVTVTNTISGCSNTTSCEVFASSTAEATATVGEDFSQNQTITVNVTGGSGVYLFQLNHGVPQESNVFPYAYQGEYTITVIDKNSCQDLEFTIFALNYPRFFTPNGDGYNDTWGIKGLTDLNAKTYIFDRFGKMVKFLNASGEEWDGTLNGNQLPSTDYWFLLEYKNRDGLDKEFKAHFSMKR</sequence>
<dbReference type="PROSITE" id="PS51841">
    <property type="entry name" value="LTD"/>
    <property type="match status" value="1"/>
</dbReference>
<evidence type="ECO:0000259" key="1">
    <source>
        <dbReference type="PROSITE" id="PS50835"/>
    </source>
</evidence>
<feature type="domain" description="Ig-like" evidence="1">
    <location>
        <begin position="430"/>
        <end position="515"/>
    </location>
</feature>
<dbReference type="PROSITE" id="PS50835">
    <property type="entry name" value="IG_LIKE"/>
    <property type="match status" value="1"/>
</dbReference>
<evidence type="ECO:0000313" key="4">
    <source>
        <dbReference type="Proteomes" id="UP001255185"/>
    </source>
</evidence>
<keyword evidence="4" id="KW-1185">Reference proteome</keyword>
<dbReference type="SUPFAM" id="SSF49373">
    <property type="entry name" value="Invasin/intimin cell-adhesion fragments"/>
    <property type="match status" value="1"/>
</dbReference>
<dbReference type="InterPro" id="IPR014756">
    <property type="entry name" value="Ig_E-set"/>
</dbReference>
<dbReference type="InterPro" id="IPR007110">
    <property type="entry name" value="Ig-like_dom"/>
</dbReference>
<dbReference type="InterPro" id="IPR013783">
    <property type="entry name" value="Ig-like_fold"/>
</dbReference>
<dbReference type="InterPro" id="IPR008964">
    <property type="entry name" value="Invasin/intimin_cell_adhesion"/>
</dbReference>
<dbReference type="SUPFAM" id="SSF81296">
    <property type="entry name" value="E set domains"/>
    <property type="match status" value="1"/>
</dbReference>
<evidence type="ECO:0000313" key="3">
    <source>
        <dbReference type="EMBL" id="MDR6968960.1"/>
    </source>
</evidence>
<name>A0ABU1TSW5_9FLAO</name>
<dbReference type="InterPro" id="IPR026341">
    <property type="entry name" value="T9SS_type_B"/>
</dbReference>
<feature type="domain" description="LTD" evidence="2">
    <location>
        <begin position="272"/>
        <end position="484"/>
    </location>
</feature>
<evidence type="ECO:0000259" key="2">
    <source>
        <dbReference type="PROSITE" id="PS51841"/>
    </source>
</evidence>
<proteinExistence type="predicted"/>
<dbReference type="NCBIfam" id="TIGR04131">
    <property type="entry name" value="Bac_Flav_CTERM"/>
    <property type="match status" value="1"/>
</dbReference>
<dbReference type="Pfam" id="PF02368">
    <property type="entry name" value="Big_2"/>
    <property type="match status" value="1"/>
</dbReference>
<reference evidence="3 4" key="1">
    <citation type="submission" date="2023-07" db="EMBL/GenBank/DDBJ databases">
        <title>Sorghum-associated microbial communities from plants grown in Nebraska, USA.</title>
        <authorList>
            <person name="Schachtman D."/>
        </authorList>
    </citation>
    <scope>NUCLEOTIDE SEQUENCE [LARGE SCALE GENOMIC DNA]</scope>
    <source>
        <strain evidence="3 4">3773</strain>
    </source>
</reference>
<dbReference type="Gene3D" id="2.60.40.1080">
    <property type="match status" value="1"/>
</dbReference>
<dbReference type="RefSeq" id="WP_310027638.1">
    <property type="nucleotide sequence ID" value="NZ_JAVDVI010000014.1"/>
</dbReference>
<organism evidence="3 4">
    <name type="scientific">Flavobacterium arsenatis</name>
    <dbReference type="NCBI Taxonomy" id="1484332"/>
    <lineage>
        <taxon>Bacteria</taxon>
        <taxon>Pseudomonadati</taxon>
        <taxon>Bacteroidota</taxon>
        <taxon>Flavobacteriia</taxon>
        <taxon>Flavobacteriales</taxon>
        <taxon>Flavobacteriaceae</taxon>
        <taxon>Flavobacterium</taxon>
    </lineage>
</organism>
<dbReference type="Gene3D" id="2.60.40.10">
    <property type="entry name" value="Immunoglobulins"/>
    <property type="match status" value="1"/>
</dbReference>
<dbReference type="SUPFAM" id="SSF74853">
    <property type="entry name" value="Lamin A/C globular tail domain"/>
    <property type="match status" value="1"/>
</dbReference>
<dbReference type="InterPro" id="IPR036415">
    <property type="entry name" value="Lamin_tail_dom_sf"/>
</dbReference>
<dbReference type="EMBL" id="JAVDVI010000014">
    <property type="protein sequence ID" value="MDR6968960.1"/>
    <property type="molecule type" value="Genomic_DNA"/>
</dbReference>
<gene>
    <name evidence="3" type="ORF">J2X31_002986</name>
</gene>
<comment type="caution">
    <text evidence="3">The sequence shown here is derived from an EMBL/GenBank/DDBJ whole genome shotgun (WGS) entry which is preliminary data.</text>
</comment>
<dbReference type="Proteomes" id="UP001255185">
    <property type="component" value="Unassembled WGS sequence"/>
</dbReference>